<dbReference type="EC" id="2.7.7.7" evidence="3"/>
<evidence type="ECO:0000313" key="9">
    <source>
        <dbReference type="EMBL" id="MBB6011194.1"/>
    </source>
</evidence>
<dbReference type="InterPro" id="IPR050356">
    <property type="entry name" value="SulA_CellDiv_inhibitor"/>
</dbReference>
<dbReference type="PANTHER" id="PTHR35369">
    <property type="entry name" value="BLR3025 PROTEIN-RELATED"/>
    <property type="match status" value="1"/>
</dbReference>
<evidence type="ECO:0000256" key="6">
    <source>
        <dbReference type="ARBA" id="ARBA00049244"/>
    </source>
</evidence>
<dbReference type="Pfam" id="PF11799">
    <property type="entry name" value="IMS_C"/>
    <property type="match status" value="1"/>
</dbReference>
<evidence type="ECO:0000256" key="5">
    <source>
        <dbReference type="ARBA" id="ARBA00025589"/>
    </source>
</evidence>
<evidence type="ECO:0000256" key="1">
    <source>
        <dbReference type="ARBA" id="ARBA00001946"/>
    </source>
</evidence>
<dbReference type="InterPro" id="IPR043502">
    <property type="entry name" value="DNA/RNA_pol_sf"/>
</dbReference>
<keyword evidence="10" id="KW-1185">Reference proteome</keyword>
<dbReference type="InterPro" id="IPR017961">
    <property type="entry name" value="DNA_pol_Y-fam_little_finger"/>
</dbReference>
<dbReference type="AlphaFoldDB" id="A0A7W9VSW1"/>
<comment type="catalytic activity">
    <reaction evidence="6">
        <text>DNA(n) + a 2'-deoxyribonucleoside 5'-triphosphate = DNA(n+1) + diphosphate</text>
        <dbReference type="Rhea" id="RHEA:22508"/>
        <dbReference type="Rhea" id="RHEA-COMP:17339"/>
        <dbReference type="Rhea" id="RHEA-COMP:17340"/>
        <dbReference type="ChEBI" id="CHEBI:33019"/>
        <dbReference type="ChEBI" id="CHEBI:61560"/>
        <dbReference type="ChEBI" id="CHEBI:173112"/>
        <dbReference type="EC" id="2.7.7.7"/>
    </reaction>
</comment>
<organism evidence="9 10">
    <name type="scientific">Aquamicrobium lusatiense</name>
    <dbReference type="NCBI Taxonomy" id="89772"/>
    <lineage>
        <taxon>Bacteria</taxon>
        <taxon>Pseudomonadati</taxon>
        <taxon>Pseudomonadota</taxon>
        <taxon>Alphaproteobacteria</taxon>
        <taxon>Hyphomicrobiales</taxon>
        <taxon>Phyllobacteriaceae</taxon>
        <taxon>Aquamicrobium</taxon>
    </lineage>
</organism>
<dbReference type="Proteomes" id="UP000533306">
    <property type="component" value="Unassembled WGS sequence"/>
</dbReference>
<keyword evidence="4" id="KW-0227">DNA damage</keyword>
<reference evidence="9 10" key="1">
    <citation type="submission" date="2020-08" db="EMBL/GenBank/DDBJ databases">
        <title>Genomic Encyclopedia of Type Strains, Phase IV (KMG-IV): sequencing the most valuable type-strain genomes for metagenomic binning, comparative biology and taxonomic classification.</title>
        <authorList>
            <person name="Goeker M."/>
        </authorList>
    </citation>
    <scope>NUCLEOTIDE SEQUENCE [LARGE SCALE GENOMIC DNA]</scope>
    <source>
        <strain evidence="9 10">DSM 11099</strain>
    </source>
</reference>
<comment type="caution">
    <text evidence="9">The sequence shown here is derived from an EMBL/GenBank/DDBJ whole genome shotgun (WGS) entry which is preliminary data.</text>
</comment>
<dbReference type="EMBL" id="JACHEU010000001">
    <property type="protein sequence ID" value="MBB6011194.1"/>
    <property type="molecule type" value="Genomic_DNA"/>
</dbReference>
<sequence length="486" mass="53235">MHPPLVLSLQRHNTVQVAALDARAEALGLKRGMGLADARAMHPALDVVEADPAGERRLLEALADWCDRYTPLVALDGENGLFLDVTGCTSLFGGEKPMLEMVLAQFFDQGFDVRAGLASTSGAAWAAARFQGRLVVAPGGEADLLARLPPQALRLDAQLCTGLDSVGLRSIGEIMAAPRAPLARRFGRHLMLRLDQALGRIDEAVSPRLPVPALVVERQLAEPVVLTEDIERLVQMLALSLKGDLERRGEGARQLGLSLFRVDGAVSRIAVSASLPLRDPGRIHKLFRERLAAAAGDFDAGYGFDLVRLAAFSTAPFDMRQTDLSGVADRGDEDLALFADRVRARLGRGAVMQPVAVESHVPERAVALQPFAGKLPEAGSAGVPQPALPERPVRLFGRPEPVEVPATELPEGPPMRFRWRRALHSVVRAEGPERIAPEWWRNGEDVPERDYYRVEDSEGRRYWLYRLGHHETGQPPPRWFMHGLFA</sequence>
<evidence type="ECO:0000259" key="7">
    <source>
        <dbReference type="Pfam" id="PF00817"/>
    </source>
</evidence>
<dbReference type="GO" id="GO:0006281">
    <property type="term" value="P:DNA repair"/>
    <property type="evidence" value="ECO:0007669"/>
    <property type="project" value="InterPro"/>
</dbReference>
<evidence type="ECO:0000256" key="3">
    <source>
        <dbReference type="ARBA" id="ARBA00012417"/>
    </source>
</evidence>
<evidence type="ECO:0000259" key="8">
    <source>
        <dbReference type="Pfam" id="PF11799"/>
    </source>
</evidence>
<protein>
    <recommendedName>
        <fullName evidence="3">DNA-directed DNA polymerase</fullName>
        <ecNumber evidence="3">2.7.7.7</ecNumber>
    </recommendedName>
</protein>
<dbReference type="PANTHER" id="PTHR35369:SF2">
    <property type="entry name" value="BLR3025 PROTEIN"/>
    <property type="match status" value="1"/>
</dbReference>
<comment type="cofactor">
    <cofactor evidence="1">
        <name>Mg(2+)</name>
        <dbReference type="ChEBI" id="CHEBI:18420"/>
    </cofactor>
</comment>
<comment type="function">
    <text evidence="5">Poorly processive, error-prone DNA polymerase involved in untargeted mutagenesis. Copies undamaged DNA at stalled replication forks, which arise in vivo from mismatched or misaligned primer ends. These misaligned primers can be extended by PolIV. Exhibits no 3'-5' exonuclease (proofreading) activity. May be involved in translesional synthesis, in conjunction with the beta clamp from PolIII.</text>
</comment>
<dbReference type="SUPFAM" id="SSF56672">
    <property type="entry name" value="DNA/RNA polymerases"/>
    <property type="match status" value="1"/>
</dbReference>
<evidence type="ECO:0000256" key="2">
    <source>
        <dbReference type="ARBA" id="ARBA00011245"/>
    </source>
</evidence>
<dbReference type="InterPro" id="IPR001126">
    <property type="entry name" value="UmuC"/>
</dbReference>
<dbReference type="Pfam" id="PF00817">
    <property type="entry name" value="IMS"/>
    <property type="match status" value="1"/>
</dbReference>
<name>A0A7W9VSW1_9HYPH</name>
<comment type="subunit">
    <text evidence="2">Monomer.</text>
</comment>
<dbReference type="CDD" id="cd03468">
    <property type="entry name" value="PolY_like"/>
    <property type="match status" value="1"/>
</dbReference>
<gene>
    <name evidence="9" type="ORF">HNR59_000539</name>
</gene>
<feature type="domain" description="DNA polymerase Y-family little finger" evidence="8">
    <location>
        <begin position="215"/>
        <end position="321"/>
    </location>
</feature>
<accession>A0A7W9VSW1</accession>
<evidence type="ECO:0000256" key="4">
    <source>
        <dbReference type="ARBA" id="ARBA00022763"/>
    </source>
</evidence>
<feature type="domain" description="UmuC" evidence="7">
    <location>
        <begin position="10"/>
        <end position="128"/>
    </location>
</feature>
<proteinExistence type="predicted"/>
<dbReference type="GO" id="GO:0003684">
    <property type="term" value="F:damaged DNA binding"/>
    <property type="evidence" value="ECO:0007669"/>
    <property type="project" value="InterPro"/>
</dbReference>
<evidence type="ECO:0000313" key="10">
    <source>
        <dbReference type="Proteomes" id="UP000533306"/>
    </source>
</evidence>